<keyword evidence="2" id="KW-1185">Reference proteome</keyword>
<proteinExistence type="predicted"/>
<organism evidence="1 2">
    <name type="scientific">Caerostris extrusa</name>
    <name type="common">Bark spider</name>
    <name type="synonym">Caerostris bankana</name>
    <dbReference type="NCBI Taxonomy" id="172846"/>
    <lineage>
        <taxon>Eukaryota</taxon>
        <taxon>Metazoa</taxon>
        <taxon>Ecdysozoa</taxon>
        <taxon>Arthropoda</taxon>
        <taxon>Chelicerata</taxon>
        <taxon>Arachnida</taxon>
        <taxon>Araneae</taxon>
        <taxon>Araneomorphae</taxon>
        <taxon>Entelegynae</taxon>
        <taxon>Araneoidea</taxon>
        <taxon>Araneidae</taxon>
        <taxon>Caerostris</taxon>
    </lineage>
</organism>
<sequence>MLACFPDMDCIENAFATLQSATLVNYKPDRYIVSIQTPPMTVVLLSPRQYYLEHAQYCGVTRWDLKGEFSKLGCLTIGNTH</sequence>
<gene>
    <name evidence="1" type="ORF">CEXT_506561</name>
</gene>
<dbReference type="EMBL" id="BPLR01008694">
    <property type="protein sequence ID" value="GIY26524.1"/>
    <property type="molecule type" value="Genomic_DNA"/>
</dbReference>
<name>A0AAV4RXX8_CAEEX</name>
<comment type="caution">
    <text evidence="1">The sequence shown here is derived from an EMBL/GenBank/DDBJ whole genome shotgun (WGS) entry which is preliminary data.</text>
</comment>
<dbReference type="AlphaFoldDB" id="A0AAV4RXX8"/>
<dbReference type="Proteomes" id="UP001054945">
    <property type="component" value="Unassembled WGS sequence"/>
</dbReference>
<accession>A0AAV4RXX8</accession>
<evidence type="ECO:0000313" key="2">
    <source>
        <dbReference type="Proteomes" id="UP001054945"/>
    </source>
</evidence>
<evidence type="ECO:0000313" key="1">
    <source>
        <dbReference type="EMBL" id="GIY26524.1"/>
    </source>
</evidence>
<protein>
    <submittedName>
        <fullName evidence="1">Uncharacterized protein</fullName>
    </submittedName>
</protein>
<reference evidence="1 2" key="1">
    <citation type="submission" date="2021-06" db="EMBL/GenBank/DDBJ databases">
        <title>Caerostris extrusa draft genome.</title>
        <authorList>
            <person name="Kono N."/>
            <person name="Arakawa K."/>
        </authorList>
    </citation>
    <scope>NUCLEOTIDE SEQUENCE [LARGE SCALE GENOMIC DNA]</scope>
</reference>